<reference evidence="14 15" key="1">
    <citation type="submission" date="2025-05" db="UniProtKB">
        <authorList>
            <consortium name="RefSeq"/>
        </authorList>
    </citation>
    <scope>IDENTIFICATION</scope>
</reference>
<sequence>MAEDYSINTGVVKRFGTVDYVLFSLTLVISAGIGVVFAVLDRKRNTTKEFLLGGRNMSVFPVAFSLMVTFMSALTLLGNPAEIYNYHTMFWYLCLAFIIAMFFAAHIFIPFFYELGVTSTFEVRGSPLCQCVCVSCLR</sequence>
<dbReference type="Gene3D" id="1.20.1730.10">
    <property type="entry name" value="Sodium/glucose cotransporter"/>
    <property type="match status" value="1"/>
</dbReference>
<evidence type="ECO:0000256" key="8">
    <source>
        <dbReference type="ARBA" id="ARBA00023065"/>
    </source>
</evidence>
<dbReference type="Pfam" id="PF00474">
    <property type="entry name" value="SSF"/>
    <property type="match status" value="1"/>
</dbReference>
<proteinExistence type="inferred from homology"/>
<evidence type="ECO:0000256" key="3">
    <source>
        <dbReference type="ARBA" id="ARBA00022448"/>
    </source>
</evidence>
<evidence type="ECO:0000313" key="15">
    <source>
        <dbReference type="RefSeq" id="XP_035829542.1"/>
    </source>
</evidence>
<organism evidence="13 14">
    <name type="scientific">Aplysia californica</name>
    <name type="common">California sea hare</name>
    <dbReference type="NCBI Taxonomy" id="6500"/>
    <lineage>
        <taxon>Eukaryota</taxon>
        <taxon>Metazoa</taxon>
        <taxon>Spiralia</taxon>
        <taxon>Lophotrochozoa</taxon>
        <taxon>Mollusca</taxon>
        <taxon>Gastropoda</taxon>
        <taxon>Heterobranchia</taxon>
        <taxon>Euthyneura</taxon>
        <taxon>Tectipleura</taxon>
        <taxon>Aplysiida</taxon>
        <taxon>Aplysioidea</taxon>
        <taxon>Aplysiidae</taxon>
        <taxon>Aplysia</taxon>
    </lineage>
</organism>
<evidence type="ECO:0000256" key="5">
    <source>
        <dbReference type="ARBA" id="ARBA00022692"/>
    </source>
</evidence>
<dbReference type="PROSITE" id="PS50283">
    <property type="entry name" value="NA_SOLUT_SYMP_3"/>
    <property type="match status" value="1"/>
</dbReference>
<comment type="similarity">
    <text evidence="2 11">Belongs to the sodium:solute symporter (SSF) (TC 2.A.21) family.</text>
</comment>
<evidence type="ECO:0000313" key="16">
    <source>
        <dbReference type="RefSeq" id="XP_035829543.1"/>
    </source>
</evidence>
<gene>
    <name evidence="14 15 16" type="primary">LOC101862245</name>
</gene>
<evidence type="ECO:0000256" key="7">
    <source>
        <dbReference type="ARBA" id="ARBA00023053"/>
    </source>
</evidence>
<keyword evidence="5 12" id="KW-0812">Transmembrane</keyword>
<name>A0ABM1W4E8_APLCA</name>
<evidence type="ECO:0000256" key="6">
    <source>
        <dbReference type="ARBA" id="ARBA00022989"/>
    </source>
</evidence>
<keyword evidence="3" id="KW-0813">Transport</keyword>
<feature type="transmembrane region" description="Helical" evidence="12">
    <location>
        <begin position="20"/>
        <end position="40"/>
    </location>
</feature>
<dbReference type="InterPro" id="IPR001734">
    <property type="entry name" value="Na/solute_symporter"/>
</dbReference>
<keyword evidence="13" id="KW-1185">Reference proteome</keyword>
<evidence type="ECO:0000256" key="9">
    <source>
        <dbReference type="ARBA" id="ARBA00023136"/>
    </source>
</evidence>
<evidence type="ECO:0000256" key="10">
    <source>
        <dbReference type="ARBA" id="ARBA00023201"/>
    </source>
</evidence>
<keyword evidence="9 12" id="KW-0472">Membrane</keyword>
<protein>
    <submittedName>
        <fullName evidence="14 15">Sodium-coupled monocarboxylate transporter 2-like</fullName>
    </submittedName>
</protein>
<dbReference type="InterPro" id="IPR038377">
    <property type="entry name" value="Na/Glc_symporter_sf"/>
</dbReference>
<dbReference type="PANTHER" id="PTHR42985">
    <property type="entry name" value="SODIUM-COUPLED MONOCARBOXYLATE TRANSPORTER"/>
    <property type="match status" value="1"/>
</dbReference>
<dbReference type="GeneID" id="101862245"/>
<dbReference type="InterPro" id="IPR051163">
    <property type="entry name" value="Sodium:Solute_Symporter_SSF"/>
</dbReference>
<evidence type="ECO:0000256" key="12">
    <source>
        <dbReference type="SAM" id="Phobius"/>
    </source>
</evidence>
<comment type="subcellular location">
    <subcellularLocation>
        <location evidence="1">Cell membrane</location>
        <topology evidence="1">Multi-pass membrane protein</topology>
    </subcellularLocation>
</comment>
<keyword evidence="4" id="KW-1003">Cell membrane</keyword>
<keyword evidence="6 12" id="KW-1133">Transmembrane helix</keyword>
<feature type="transmembrane region" description="Helical" evidence="12">
    <location>
        <begin position="60"/>
        <end position="78"/>
    </location>
</feature>
<feature type="transmembrane region" description="Helical" evidence="12">
    <location>
        <begin position="90"/>
        <end position="113"/>
    </location>
</feature>
<dbReference type="PANTHER" id="PTHR42985:SF45">
    <property type="entry name" value="SODIUM_IODIDE COTRANSPORTER-LIKE"/>
    <property type="match status" value="1"/>
</dbReference>
<dbReference type="RefSeq" id="XP_035829542.1">
    <property type="nucleotide sequence ID" value="XM_035973649.1"/>
</dbReference>
<keyword evidence="7" id="KW-0915">Sodium</keyword>
<evidence type="ECO:0000256" key="4">
    <source>
        <dbReference type="ARBA" id="ARBA00022475"/>
    </source>
</evidence>
<evidence type="ECO:0000256" key="2">
    <source>
        <dbReference type="ARBA" id="ARBA00006434"/>
    </source>
</evidence>
<accession>A0ABM1W4E8</accession>
<evidence type="ECO:0000313" key="13">
    <source>
        <dbReference type="Proteomes" id="UP000694888"/>
    </source>
</evidence>
<dbReference type="RefSeq" id="XP_035829541.1">
    <property type="nucleotide sequence ID" value="XM_035973648.1"/>
</dbReference>
<dbReference type="RefSeq" id="XP_035829543.1">
    <property type="nucleotide sequence ID" value="XM_035973650.1"/>
</dbReference>
<dbReference type="Proteomes" id="UP000694888">
    <property type="component" value="Unplaced"/>
</dbReference>
<keyword evidence="8" id="KW-0406">Ion transport</keyword>
<evidence type="ECO:0000256" key="1">
    <source>
        <dbReference type="ARBA" id="ARBA00004651"/>
    </source>
</evidence>
<evidence type="ECO:0000313" key="14">
    <source>
        <dbReference type="RefSeq" id="XP_035829541.1"/>
    </source>
</evidence>
<evidence type="ECO:0000256" key="11">
    <source>
        <dbReference type="RuleBase" id="RU362091"/>
    </source>
</evidence>
<keyword evidence="10" id="KW-0739">Sodium transport</keyword>